<evidence type="ECO:0000256" key="6">
    <source>
        <dbReference type="PIRSR" id="PIRSR000410-1"/>
    </source>
</evidence>
<dbReference type="eggNOG" id="COG1352">
    <property type="taxonomic scope" value="Bacteria"/>
</dbReference>
<dbReference type="OrthoDB" id="9816309at2"/>
<dbReference type="Proteomes" id="UP000002745">
    <property type="component" value="Chromosome"/>
</dbReference>
<dbReference type="KEGG" id="hba:Hbal_0149"/>
<dbReference type="Pfam" id="PF03705">
    <property type="entry name" value="CheR_N"/>
    <property type="match status" value="1"/>
</dbReference>
<dbReference type="GO" id="GO:0032259">
    <property type="term" value="P:methylation"/>
    <property type="evidence" value="ECO:0007669"/>
    <property type="project" value="UniProtKB-KW"/>
</dbReference>
<dbReference type="STRING" id="582402.Hbal_0149"/>
<dbReference type="InterPro" id="IPR050903">
    <property type="entry name" value="Bact_Chemotaxis_MeTrfase"/>
</dbReference>
<keyword evidence="2 5" id="KW-0489">Methyltransferase</keyword>
<feature type="domain" description="CheR-type methyltransferase" evidence="7">
    <location>
        <begin position="1"/>
        <end position="270"/>
    </location>
</feature>
<dbReference type="SUPFAM" id="SSF53335">
    <property type="entry name" value="S-adenosyl-L-methionine-dependent methyltransferases"/>
    <property type="match status" value="1"/>
</dbReference>
<dbReference type="InterPro" id="IPR022642">
    <property type="entry name" value="CheR_C"/>
</dbReference>
<dbReference type="PRINTS" id="PR00996">
    <property type="entry name" value="CHERMTFRASE"/>
</dbReference>
<feature type="binding site" evidence="6">
    <location>
        <position position="139"/>
    </location>
    <ligand>
        <name>S-adenosyl-L-methionine</name>
        <dbReference type="ChEBI" id="CHEBI:59789"/>
    </ligand>
</feature>
<dbReference type="PIRSF" id="PIRSF000410">
    <property type="entry name" value="CheR"/>
    <property type="match status" value="1"/>
</dbReference>
<evidence type="ECO:0000256" key="1">
    <source>
        <dbReference type="ARBA" id="ARBA00001541"/>
    </source>
</evidence>
<dbReference type="Gene3D" id="3.40.50.150">
    <property type="entry name" value="Vaccinia Virus protein VP39"/>
    <property type="match status" value="1"/>
</dbReference>
<comment type="function">
    <text evidence="5">Methylation of the membrane-bound methyl-accepting chemotaxis proteins (MCP) to form gamma-glutamyl methyl ester residues in MCP.</text>
</comment>
<feature type="binding site" evidence="6">
    <location>
        <begin position="194"/>
        <end position="195"/>
    </location>
    <ligand>
        <name>S-adenosyl-L-methionine</name>
        <dbReference type="ChEBI" id="CHEBI:59789"/>
    </ligand>
</feature>
<organism evidence="8 9">
    <name type="scientific">Hirschia baltica (strain ATCC 49814 / DSM 5838 / IFAM 1418)</name>
    <dbReference type="NCBI Taxonomy" id="582402"/>
    <lineage>
        <taxon>Bacteria</taxon>
        <taxon>Pseudomonadati</taxon>
        <taxon>Pseudomonadota</taxon>
        <taxon>Alphaproteobacteria</taxon>
        <taxon>Hyphomonadales</taxon>
        <taxon>Hyphomonadaceae</taxon>
        <taxon>Hirschia</taxon>
    </lineage>
</organism>
<dbReference type="GO" id="GO:0008983">
    <property type="term" value="F:protein-glutamate O-methyltransferase activity"/>
    <property type="evidence" value="ECO:0007669"/>
    <property type="project" value="UniProtKB-EC"/>
</dbReference>
<dbReference type="AlphaFoldDB" id="C6XL22"/>
<dbReference type="Gene3D" id="1.10.155.10">
    <property type="entry name" value="Chemotaxis receptor methyltransferase CheR, N-terminal domain"/>
    <property type="match status" value="1"/>
</dbReference>
<evidence type="ECO:0000256" key="3">
    <source>
        <dbReference type="ARBA" id="ARBA00022679"/>
    </source>
</evidence>
<gene>
    <name evidence="8" type="ordered locus">Hbal_0149</name>
</gene>
<comment type="catalytic activity">
    <reaction evidence="1 5">
        <text>L-glutamyl-[protein] + S-adenosyl-L-methionine = [protein]-L-glutamate 5-O-methyl ester + S-adenosyl-L-homocysteine</text>
        <dbReference type="Rhea" id="RHEA:24452"/>
        <dbReference type="Rhea" id="RHEA-COMP:10208"/>
        <dbReference type="Rhea" id="RHEA-COMP:10311"/>
        <dbReference type="ChEBI" id="CHEBI:29973"/>
        <dbReference type="ChEBI" id="CHEBI:57856"/>
        <dbReference type="ChEBI" id="CHEBI:59789"/>
        <dbReference type="ChEBI" id="CHEBI:82795"/>
        <dbReference type="EC" id="2.1.1.80"/>
    </reaction>
</comment>
<proteinExistence type="predicted"/>
<dbReference type="EMBL" id="CP001678">
    <property type="protein sequence ID" value="ACT57851.1"/>
    <property type="molecule type" value="Genomic_DNA"/>
</dbReference>
<feature type="binding site" evidence="6">
    <location>
        <begin position="211"/>
        <end position="212"/>
    </location>
    <ligand>
        <name>S-adenosyl-L-methionine</name>
        <dbReference type="ChEBI" id="CHEBI:59789"/>
    </ligand>
</feature>
<dbReference type="PANTHER" id="PTHR24422">
    <property type="entry name" value="CHEMOTAXIS PROTEIN METHYLTRANSFERASE"/>
    <property type="match status" value="1"/>
</dbReference>
<dbReference type="InterPro" id="IPR029063">
    <property type="entry name" value="SAM-dependent_MTases_sf"/>
</dbReference>
<evidence type="ECO:0000256" key="4">
    <source>
        <dbReference type="ARBA" id="ARBA00022691"/>
    </source>
</evidence>
<evidence type="ECO:0000313" key="8">
    <source>
        <dbReference type="EMBL" id="ACT57851.1"/>
    </source>
</evidence>
<dbReference type="CDD" id="cd02440">
    <property type="entry name" value="AdoMet_MTases"/>
    <property type="match status" value="1"/>
</dbReference>
<keyword evidence="3 5" id="KW-0808">Transferase</keyword>
<accession>C6XL22</accession>
<dbReference type="InterPro" id="IPR022641">
    <property type="entry name" value="CheR_N"/>
</dbReference>
<feature type="binding site" evidence="6">
    <location>
        <position position="77"/>
    </location>
    <ligand>
        <name>S-adenosyl-L-methionine</name>
        <dbReference type="ChEBI" id="CHEBI:59789"/>
    </ligand>
</feature>
<dbReference type="EC" id="2.1.1.80" evidence="5"/>
<dbReference type="RefSeq" id="WP_012778009.1">
    <property type="nucleotide sequence ID" value="NC_012982.1"/>
</dbReference>
<dbReference type="InterPro" id="IPR026024">
    <property type="entry name" value="Chemotaxis_MeTrfase_CheR"/>
</dbReference>
<evidence type="ECO:0000313" key="9">
    <source>
        <dbReference type="Proteomes" id="UP000002745"/>
    </source>
</evidence>
<protein>
    <recommendedName>
        <fullName evidence="5">Chemotaxis protein methyltransferase</fullName>
        <ecNumber evidence="5">2.1.1.80</ecNumber>
    </recommendedName>
</protein>
<dbReference type="Pfam" id="PF01739">
    <property type="entry name" value="CheR"/>
    <property type="match status" value="1"/>
</dbReference>
<dbReference type="SUPFAM" id="SSF47757">
    <property type="entry name" value="Chemotaxis receptor methyltransferase CheR, N-terminal domain"/>
    <property type="match status" value="1"/>
</dbReference>
<sequence length="279" mass="31688">MNSSDFDFVSGLLHRRAGIQLTTDKTYLLESRLAPLARKEGLASIEDLLQVVRSRRDERLIAQIVDVMTTNETFFFRDKTPFELMKDVALPGLAAQQKPRIRIWCAACSTGQEPYSLAMMLEDNPALTRGVPVEIVATDISPRVLEKAKTGLYSQFEVQRGLPIQMMMKHFKQKDDLWQISDKIRSMVTFREHNLMEQPTMFGKFDVVFIRNVLIYFDQPTKTQVLERVATVMNPQGYLLLGAAETVIGVTKKFQAMKERRGLYQFSSDGNANGGIRAA</sequence>
<evidence type="ECO:0000256" key="5">
    <source>
        <dbReference type="PIRNR" id="PIRNR000410"/>
    </source>
</evidence>
<feature type="binding site" evidence="6">
    <location>
        <position position="73"/>
    </location>
    <ligand>
        <name>S-adenosyl-L-methionine</name>
        <dbReference type="ChEBI" id="CHEBI:59789"/>
    </ligand>
</feature>
<dbReference type="PROSITE" id="PS50123">
    <property type="entry name" value="CHER"/>
    <property type="match status" value="1"/>
</dbReference>
<keyword evidence="9" id="KW-1185">Reference proteome</keyword>
<feature type="binding site" evidence="6">
    <location>
        <position position="71"/>
    </location>
    <ligand>
        <name>S-adenosyl-L-methionine</name>
        <dbReference type="ChEBI" id="CHEBI:59789"/>
    </ligand>
</feature>
<reference evidence="9" key="1">
    <citation type="journal article" date="2011" name="J. Bacteriol.">
        <title>Genome sequences of eight morphologically diverse alphaproteobacteria.</title>
        <authorList>
            <consortium name="US DOE Joint Genome Institute"/>
            <person name="Brown P.J."/>
            <person name="Kysela D.T."/>
            <person name="Buechlein A."/>
            <person name="Hemmerich C."/>
            <person name="Brun Y.V."/>
        </authorList>
    </citation>
    <scope>NUCLEOTIDE SEQUENCE [LARGE SCALE GENOMIC DNA]</scope>
    <source>
        <strain evidence="9">ATCC 49814 / DSM 5838 / IFAM 1418</strain>
    </source>
</reference>
<name>C6XL22_HIRBI</name>
<evidence type="ECO:0000259" key="7">
    <source>
        <dbReference type="PROSITE" id="PS50123"/>
    </source>
</evidence>
<dbReference type="InterPro" id="IPR000780">
    <property type="entry name" value="CheR_MeTrfase"/>
</dbReference>
<dbReference type="PANTHER" id="PTHR24422:SF21">
    <property type="entry name" value="CHEMOTAXIS PROTEIN METHYLTRANSFERASE 1"/>
    <property type="match status" value="1"/>
</dbReference>
<dbReference type="HOGENOM" id="CLU_025854_0_2_5"/>
<evidence type="ECO:0000256" key="2">
    <source>
        <dbReference type="ARBA" id="ARBA00022603"/>
    </source>
</evidence>
<dbReference type="SMART" id="SM00138">
    <property type="entry name" value="MeTrc"/>
    <property type="match status" value="1"/>
</dbReference>
<keyword evidence="4 5" id="KW-0949">S-adenosyl-L-methionine</keyword>
<feature type="binding site" evidence="6">
    <location>
        <position position="113"/>
    </location>
    <ligand>
        <name>S-adenosyl-L-methionine</name>
        <dbReference type="ChEBI" id="CHEBI:59789"/>
    </ligand>
</feature>
<dbReference type="InterPro" id="IPR036804">
    <property type="entry name" value="CheR_N_sf"/>
</dbReference>